<feature type="region of interest" description="Disordered" evidence="1">
    <location>
        <begin position="181"/>
        <end position="210"/>
    </location>
</feature>
<sequence>MNSDEQRKHQREPSANFAVEGKGKQLRDQSSKRPVWRRIQDVLLAQSKSNPAKHLLFYPLGSTVSSLPKQVSYAALYAQAKQNSQRLATIPGFACGDPVLLHFDDHQDAVVWFWAVVLAGGVPVMSPPLSNIEENRAKHLQGLSKLLESPICITTTGSLPLFAGGRHTLQLYSAERLEAEDTGPKGAAPYGYSASTLPTNHPSDDDDDSNQLAALMLTSGSTGNAKAVKLTHAQMLAAVAGKMAMRVLPANNAFLNWIGMDHVAALVETHLTALWMGMDQVHVHAGDIIASPSLFLELLSRHRVSRTFAPNFFLAQLVASDLTKPQTPDADSVVTWDLSKLTALISGGEANDIDTITATTALLARYGAPPNVIQPGFGMTETCAGAIYNIECPAYDLRLGRSVASLGRCMPGIEMRLVYDTGVCRTPDKPGYLEVRGPVVFAGYYRNPAATAEAFASGDGWFRTGDQAVIDANGNMGMIGRAKEVININGVKVVTAEVQAMLEKALRGTCASRIVSFPSRAPRAVTEQITVAYVPRPETVLEAEEINSFIGTGHF</sequence>
<reference evidence="3 4" key="1">
    <citation type="submission" date="2024-02" db="EMBL/GenBank/DDBJ databases">
        <title>De novo assembly and annotation of 12 fungi associated with fruit tree decline syndrome in Ontario, Canada.</title>
        <authorList>
            <person name="Sulman M."/>
            <person name="Ellouze W."/>
            <person name="Ilyukhin E."/>
        </authorList>
    </citation>
    <scope>NUCLEOTIDE SEQUENCE [LARGE SCALE GENOMIC DNA]</scope>
    <source>
        <strain evidence="3 4">M11/M66-122</strain>
    </source>
</reference>
<dbReference type="AlphaFoldDB" id="A0AAN9UA25"/>
<dbReference type="Proteomes" id="UP001320420">
    <property type="component" value="Unassembled WGS sequence"/>
</dbReference>
<accession>A0AAN9UA25</accession>
<comment type="caution">
    <text evidence="3">The sequence shown here is derived from an EMBL/GenBank/DDBJ whole genome shotgun (WGS) entry which is preliminary data.</text>
</comment>
<dbReference type="InterPro" id="IPR000873">
    <property type="entry name" value="AMP-dep_synth/lig_dom"/>
</dbReference>
<evidence type="ECO:0000313" key="4">
    <source>
        <dbReference type="Proteomes" id="UP001320420"/>
    </source>
</evidence>
<proteinExistence type="predicted"/>
<dbReference type="InterPro" id="IPR020845">
    <property type="entry name" value="AMP-binding_CS"/>
</dbReference>
<dbReference type="Gene3D" id="3.40.50.12780">
    <property type="entry name" value="N-terminal domain of ligase-like"/>
    <property type="match status" value="1"/>
</dbReference>
<dbReference type="Pfam" id="PF00501">
    <property type="entry name" value="AMP-binding"/>
    <property type="match status" value="1"/>
</dbReference>
<dbReference type="GO" id="GO:0031957">
    <property type="term" value="F:very long-chain fatty acid-CoA ligase activity"/>
    <property type="evidence" value="ECO:0007669"/>
    <property type="project" value="TreeGrafter"/>
</dbReference>
<evidence type="ECO:0000259" key="2">
    <source>
        <dbReference type="Pfam" id="PF00501"/>
    </source>
</evidence>
<organism evidence="3 4">
    <name type="scientific">Diatrype stigma</name>
    <dbReference type="NCBI Taxonomy" id="117547"/>
    <lineage>
        <taxon>Eukaryota</taxon>
        <taxon>Fungi</taxon>
        <taxon>Dikarya</taxon>
        <taxon>Ascomycota</taxon>
        <taxon>Pezizomycotina</taxon>
        <taxon>Sordariomycetes</taxon>
        <taxon>Xylariomycetidae</taxon>
        <taxon>Xylariales</taxon>
        <taxon>Diatrypaceae</taxon>
        <taxon>Diatrype</taxon>
    </lineage>
</organism>
<dbReference type="InterPro" id="IPR042099">
    <property type="entry name" value="ANL_N_sf"/>
</dbReference>
<evidence type="ECO:0000256" key="1">
    <source>
        <dbReference type="SAM" id="MobiDB-lite"/>
    </source>
</evidence>
<dbReference type="GO" id="GO:0006633">
    <property type="term" value="P:fatty acid biosynthetic process"/>
    <property type="evidence" value="ECO:0007669"/>
    <property type="project" value="TreeGrafter"/>
</dbReference>
<feature type="compositionally biased region" description="Basic and acidic residues" evidence="1">
    <location>
        <begin position="21"/>
        <end position="31"/>
    </location>
</feature>
<evidence type="ECO:0000313" key="3">
    <source>
        <dbReference type="EMBL" id="KAK7741959.1"/>
    </source>
</evidence>
<dbReference type="PANTHER" id="PTHR24096">
    <property type="entry name" value="LONG-CHAIN-FATTY-ACID--COA LIGASE"/>
    <property type="match status" value="1"/>
</dbReference>
<feature type="region of interest" description="Disordered" evidence="1">
    <location>
        <begin position="1"/>
        <end position="33"/>
    </location>
</feature>
<gene>
    <name evidence="3" type="ORF">SLS62_010854</name>
</gene>
<dbReference type="PROSITE" id="PS00455">
    <property type="entry name" value="AMP_BINDING"/>
    <property type="match status" value="1"/>
</dbReference>
<dbReference type="SUPFAM" id="SSF56801">
    <property type="entry name" value="Acetyl-CoA synthetase-like"/>
    <property type="match status" value="1"/>
</dbReference>
<keyword evidence="4" id="KW-1185">Reference proteome</keyword>
<feature type="domain" description="AMP-dependent synthetase/ligase" evidence="2">
    <location>
        <begin position="67"/>
        <end position="445"/>
    </location>
</feature>
<name>A0AAN9UA25_9PEZI</name>
<protein>
    <recommendedName>
        <fullName evidence="2">AMP-dependent synthetase/ligase domain-containing protein</fullName>
    </recommendedName>
</protein>
<dbReference type="EMBL" id="JAKJXP020000151">
    <property type="protein sequence ID" value="KAK7741959.1"/>
    <property type="molecule type" value="Genomic_DNA"/>
</dbReference>
<dbReference type="PANTHER" id="PTHR24096:SF267">
    <property type="entry name" value="MALONATE--COA LIGASE ACSF3, MITOCHONDRIAL"/>
    <property type="match status" value="1"/>
</dbReference>